<dbReference type="Proteomes" id="UP000005697">
    <property type="component" value="Unassembled WGS sequence"/>
</dbReference>
<reference evidence="1 2" key="1">
    <citation type="submission" date="2011-01" db="EMBL/GenBank/DDBJ databases">
        <authorList>
            <person name="Muzny D."/>
            <person name="Qin X."/>
            <person name="Deng J."/>
            <person name="Jiang H."/>
            <person name="Liu Y."/>
            <person name="Qu J."/>
            <person name="Song X.-Z."/>
            <person name="Zhang L."/>
            <person name="Thornton R."/>
            <person name="Coyle M."/>
            <person name="Francisco L."/>
            <person name="Jackson L."/>
            <person name="Javaid M."/>
            <person name="Korchina V."/>
            <person name="Kovar C."/>
            <person name="Mata R."/>
            <person name="Mathew T."/>
            <person name="Ngo R."/>
            <person name="Nguyen L."/>
            <person name="Nguyen N."/>
            <person name="Okwuonu G."/>
            <person name="Ongeri F."/>
            <person name="Pham C."/>
            <person name="Simmons D."/>
            <person name="Wilczek-Boney K."/>
            <person name="Hale W."/>
            <person name="Jakkamsetti A."/>
            <person name="Pham P."/>
            <person name="Ruth R."/>
            <person name="San Lucas F."/>
            <person name="Warren J."/>
            <person name="Zhang J."/>
            <person name="Zhao Z."/>
            <person name="Zhou C."/>
            <person name="Zhu D."/>
            <person name="Lee S."/>
            <person name="Bess C."/>
            <person name="Blankenburg K."/>
            <person name="Forbes L."/>
            <person name="Fu Q."/>
            <person name="Gubbala S."/>
            <person name="Hirani K."/>
            <person name="Jayaseelan J.C."/>
            <person name="Lara F."/>
            <person name="Munidasa M."/>
            <person name="Palculict T."/>
            <person name="Patil S."/>
            <person name="Pu L.-L."/>
            <person name="Saada N."/>
            <person name="Tang L."/>
            <person name="Weissenberger G."/>
            <person name="Zhu Y."/>
            <person name="Hemphill L."/>
            <person name="Shang Y."/>
            <person name="Youmans B."/>
            <person name="Ayvaz T."/>
            <person name="Ross M."/>
            <person name="Santibanez J."/>
            <person name="Aqrawi P."/>
            <person name="Gross S."/>
            <person name="Joshi V."/>
            <person name="Fowler G."/>
            <person name="Nazareth L."/>
            <person name="Reid J."/>
            <person name="Worley K."/>
            <person name="Petrosino J."/>
            <person name="Highlander S."/>
            <person name="Gibbs R."/>
        </authorList>
    </citation>
    <scope>NUCLEOTIDE SEQUENCE [LARGE SCALE GENOMIC DNA]</scope>
    <source>
        <strain evidence="1 2">DSM 16608</strain>
    </source>
</reference>
<evidence type="ECO:0000313" key="2">
    <source>
        <dbReference type="Proteomes" id="UP000005697"/>
    </source>
</evidence>
<name>F0F7I2_9BACT</name>
<dbReference type="HOGENOM" id="CLU_2900438_0_0_10"/>
<keyword evidence="2" id="KW-1185">Reference proteome</keyword>
<proteinExistence type="predicted"/>
<accession>F0F7I2</accession>
<protein>
    <submittedName>
        <fullName evidence="1">Uncharacterized protein</fullName>
    </submittedName>
</protein>
<dbReference type="STRING" id="888743.HMPREF9141_1549"/>
<evidence type="ECO:0000313" key="1">
    <source>
        <dbReference type="EMBL" id="EGC19901.1"/>
    </source>
</evidence>
<organism evidence="1 2">
    <name type="scientific">Prevotella multiformis DSM 16608</name>
    <dbReference type="NCBI Taxonomy" id="888743"/>
    <lineage>
        <taxon>Bacteria</taxon>
        <taxon>Pseudomonadati</taxon>
        <taxon>Bacteroidota</taxon>
        <taxon>Bacteroidia</taxon>
        <taxon>Bacteroidales</taxon>
        <taxon>Prevotellaceae</taxon>
        <taxon>Prevotella</taxon>
    </lineage>
</organism>
<sequence length="62" mass="6895">MDSQLQAGLPECNDDNRTYIGLFEFTSYITDKKSYLSFTEKTIIPGLAEKGQTTSAFPLAAR</sequence>
<comment type="caution">
    <text evidence="1">The sequence shown here is derived from an EMBL/GenBank/DDBJ whole genome shotgun (WGS) entry which is preliminary data.</text>
</comment>
<dbReference type="AlphaFoldDB" id="F0F7I2"/>
<dbReference type="EMBL" id="AEWX01000023">
    <property type="protein sequence ID" value="EGC19901.1"/>
    <property type="molecule type" value="Genomic_DNA"/>
</dbReference>
<gene>
    <name evidence="1" type="ORF">HMPREF9141_1549</name>
</gene>